<organism evidence="1 2">
    <name type="scientific">Candidatus Thiomargarita nelsonii</name>
    <dbReference type="NCBI Taxonomy" id="1003181"/>
    <lineage>
        <taxon>Bacteria</taxon>
        <taxon>Pseudomonadati</taxon>
        <taxon>Pseudomonadota</taxon>
        <taxon>Gammaproteobacteria</taxon>
        <taxon>Thiotrichales</taxon>
        <taxon>Thiotrichaceae</taxon>
        <taxon>Thiomargarita</taxon>
    </lineage>
</organism>
<evidence type="ECO:0000313" key="1">
    <source>
        <dbReference type="EMBL" id="TGO03671.1"/>
    </source>
</evidence>
<evidence type="ECO:0000313" key="2">
    <source>
        <dbReference type="Proteomes" id="UP000030428"/>
    </source>
</evidence>
<proteinExistence type="predicted"/>
<dbReference type="EMBL" id="JSZA02000005">
    <property type="protein sequence ID" value="TGO03671.1"/>
    <property type="molecule type" value="Genomic_DNA"/>
</dbReference>
<dbReference type="AlphaFoldDB" id="A0A4E0R7B5"/>
<gene>
    <name evidence="1" type="ORF">PN36_02020</name>
</gene>
<sequence length="92" mass="10807">MLIILTKTVKQGVYKIKSLLNQLYQLYLKEGVDMPYTFEDFHREYTMPFIESLPTELRLKGIPPDERLKGLAANEVFKQYSLSEIEAYLLKC</sequence>
<comment type="caution">
    <text evidence="1">The sequence shown here is derived from an EMBL/GenBank/DDBJ whole genome shotgun (WGS) entry which is preliminary data.</text>
</comment>
<reference evidence="1 2" key="1">
    <citation type="journal article" date="2016" name="Front. Microbiol.">
        <title>Single-Cell (Meta-)Genomics of a Dimorphic Candidatus Thiomargarita nelsonii Reveals Genomic Plasticity.</title>
        <authorList>
            <person name="Flood B.E."/>
            <person name="Fliss P."/>
            <person name="Jones D.S."/>
            <person name="Dick G.J."/>
            <person name="Jain S."/>
            <person name="Kaster A.K."/>
            <person name="Winkel M."/>
            <person name="Mussmann M."/>
            <person name="Bailey J."/>
        </authorList>
    </citation>
    <scope>NUCLEOTIDE SEQUENCE [LARGE SCALE GENOMIC DNA]</scope>
    <source>
        <strain evidence="1">Hydrate Ridge</strain>
    </source>
</reference>
<dbReference type="Proteomes" id="UP000030428">
    <property type="component" value="Unassembled WGS sequence"/>
</dbReference>
<protein>
    <submittedName>
        <fullName evidence="1">Uncharacterized protein</fullName>
    </submittedName>
</protein>
<accession>A0A4E0R7B5</accession>
<keyword evidence="2" id="KW-1185">Reference proteome</keyword>
<name>A0A4E0R7B5_9GAMM</name>